<dbReference type="OrthoDB" id="9811036at2"/>
<keyword evidence="11" id="KW-1185">Reference proteome</keyword>
<name>A0A1M6N509_9FLAO</name>
<comment type="subcellular location">
    <subcellularLocation>
        <location evidence="1">Membrane</location>
        <topology evidence="1">Multi-pass membrane protein</topology>
    </subcellularLocation>
</comment>
<dbReference type="EMBL" id="FQYU01000012">
    <property type="protein sequence ID" value="SHJ90693.1"/>
    <property type="molecule type" value="Genomic_DNA"/>
</dbReference>
<feature type="domain" description="Cytochrome C biogenesis protein transmembrane" evidence="8">
    <location>
        <begin position="195"/>
        <end position="413"/>
    </location>
</feature>
<feature type="transmembrane region" description="Helical" evidence="6">
    <location>
        <begin position="275"/>
        <end position="296"/>
    </location>
</feature>
<feature type="transmembrane region" description="Helical" evidence="6">
    <location>
        <begin position="194"/>
        <end position="218"/>
    </location>
</feature>
<feature type="chain" id="PRO_5011957658" evidence="7">
    <location>
        <begin position="22"/>
        <end position="661"/>
    </location>
</feature>
<evidence type="ECO:0000313" key="11">
    <source>
        <dbReference type="Proteomes" id="UP000184543"/>
    </source>
</evidence>
<dbReference type="RefSeq" id="WP_072995409.1">
    <property type="nucleotide sequence ID" value="NZ_FQYU01000012.1"/>
</dbReference>
<feature type="transmembrane region" description="Helical" evidence="6">
    <location>
        <begin position="317"/>
        <end position="340"/>
    </location>
</feature>
<dbReference type="GO" id="GO:0017004">
    <property type="term" value="P:cytochrome complex assembly"/>
    <property type="evidence" value="ECO:0007669"/>
    <property type="project" value="UniProtKB-KW"/>
</dbReference>
<feature type="transmembrane region" description="Helical" evidence="6">
    <location>
        <begin position="465"/>
        <end position="484"/>
    </location>
</feature>
<evidence type="ECO:0000259" key="8">
    <source>
        <dbReference type="Pfam" id="PF02683"/>
    </source>
</evidence>
<feature type="transmembrane region" description="Helical" evidence="6">
    <location>
        <begin position="428"/>
        <end position="445"/>
    </location>
</feature>
<keyword evidence="2 6" id="KW-0812">Transmembrane</keyword>
<dbReference type="Proteomes" id="UP000184543">
    <property type="component" value="Unassembled WGS sequence"/>
</dbReference>
<feature type="transmembrane region" description="Helical" evidence="6">
    <location>
        <begin position="395"/>
        <end position="413"/>
    </location>
</feature>
<dbReference type="Gene3D" id="3.40.30.10">
    <property type="entry name" value="Glutaredoxin"/>
    <property type="match status" value="1"/>
</dbReference>
<evidence type="ECO:0000256" key="5">
    <source>
        <dbReference type="ARBA" id="ARBA00023136"/>
    </source>
</evidence>
<sequence length="661" mass="73672">MKQILVFIALFISVFCVSSQSDDEPVVFTTEVEKLSDSEYNLILKADIHEGWHVYSQYTAEGGSLPSEFTYKRAGEDYELLGKTTESETIVEYSDIFEVDETFFKDRAVFTQRIKLLDPNVRQIDVNLFYQVCKEVCIPVEVDFSFVLDGGSAVKADQQVDERSAAMAASLQLGLKNKHLLQGDGETSAEASGLWMVFALGFLGGLIALLTPCVFPMIPLTVSFFTKHSQHKAKGIANALLYGFFIVLIYFLLSLPFHLFDSVDSQILNTISTNVWLNVVFFVVFVFFAFSFFGYYELTLPSSWANRMDAASAKIGGGIGIFFMAVTLAIVSFSCTGPILGGLLGSTVLEEGDVATKLSVGMTGFGLALALPFALFALFPAWLNSLPKSGGWMNTVKVVLGFLELALALKFLSNADMVGNWGILKREVFLGVWIVLFVLLTLYLFGIFRFPHEGPKEKIALPRRLTGVLSAAFSVYLILGLANISNLKLLSGFPPPAFYSLFETESDCPLGLDCYKDFDEGVAHAKEVNKPILLDFTGWACVNCRKMEENVWSEADIYSILKDDYVLISLYIDDRKELPEAEQFDFKFESGRVKRIETVGEKWGTFQTVNFNAASQPYYVLLSPDLEILNTAVQYTDSDTYRLWLEQGLERFEATKALTAK</sequence>
<dbReference type="SUPFAM" id="SSF52833">
    <property type="entry name" value="Thioredoxin-like"/>
    <property type="match status" value="1"/>
</dbReference>
<dbReference type="PANTHER" id="PTHR32234">
    <property type="entry name" value="THIOL:DISULFIDE INTERCHANGE PROTEIN DSBD"/>
    <property type="match status" value="1"/>
</dbReference>
<dbReference type="STRING" id="192903.SAMN04488513_11224"/>
<evidence type="ECO:0000256" key="3">
    <source>
        <dbReference type="ARBA" id="ARBA00022748"/>
    </source>
</evidence>
<accession>A0A1M6N509</accession>
<organism evidence="10 11">
    <name type="scientific">Pseudozobellia thermophila</name>
    <dbReference type="NCBI Taxonomy" id="192903"/>
    <lineage>
        <taxon>Bacteria</taxon>
        <taxon>Pseudomonadati</taxon>
        <taxon>Bacteroidota</taxon>
        <taxon>Flavobacteriia</taxon>
        <taxon>Flavobacteriales</taxon>
        <taxon>Flavobacteriaceae</taxon>
        <taxon>Pseudozobellia</taxon>
    </lineage>
</organism>
<evidence type="ECO:0000256" key="7">
    <source>
        <dbReference type="SAM" id="SignalP"/>
    </source>
</evidence>
<feature type="transmembrane region" description="Helical" evidence="6">
    <location>
        <begin position="239"/>
        <end position="260"/>
    </location>
</feature>
<dbReference type="Pfam" id="PF02683">
    <property type="entry name" value="DsbD_TM"/>
    <property type="match status" value="1"/>
</dbReference>
<protein>
    <submittedName>
        <fullName evidence="10">Thiol:disulfide interchange protein DsbD</fullName>
    </submittedName>
</protein>
<reference evidence="11" key="1">
    <citation type="submission" date="2016-11" db="EMBL/GenBank/DDBJ databases">
        <authorList>
            <person name="Varghese N."/>
            <person name="Submissions S."/>
        </authorList>
    </citation>
    <scope>NUCLEOTIDE SEQUENCE [LARGE SCALE GENOMIC DNA]</scope>
    <source>
        <strain evidence="11">DSM 19858</strain>
    </source>
</reference>
<evidence type="ECO:0000313" key="10">
    <source>
        <dbReference type="EMBL" id="SHJ90693.1"/>
    </source>
</evidence>
<dbReference type="PANTHER" id="PTHR32234:SF0">
    <property type="entry name" value="THIOL:DISULFIDE INTERCHANGE PROTEIN DSBD"/>
    <property type="match status" value="1"/>
</dbReference>
<feature type="domain" description="Thiol:disulfide interchange protein DsbD N-terminal" evidence="9">
    <location>
        <begin position="36"/>
        <end position="146"/>
    </location>
</feature>
<gene>
    <name evidence="10" type="ORF">SAMN04488513_11224</name>
</gene>
<evidence type="ECO:0000259" key="9">
    <source>
        <dbReference type="Pfam" id="PF11412"/>
    </source>
</evidence>
<evidence type="ECO:0000256" key="6">
    <source>
        <dbReference type="SAM" id="Phobius"/>
    </source>
</evidence>
<keyword evidence="7" id="KW-0732">Signal</keyword>
<evidence type="ECO:0000256" key="4">
    <source>
        <dbReference type="ARBA" id="ARBA00022989"/>
    </source>
</evidence>
<feature type="signal peptide" evidence="7">
    <location>
        <begin position="1"/>
        <end position="21"/>
    </location>
</feature>
<dbReference type="GO" id="GO:0045454">
    <property type="term" value="P:cell redox homeostasis"/>
    <property type="evidence" value="ECO:0007669"/>
    <property type="project" value="TreeGrafter"/>
</dbReference>
<dbReference type="Pfam" id="PF11412">
    <property type="entry name" value="DsbD_N"/>
    <property type="match status" value="1"/>
</dbReference>
<dbReference type="AlphaFoldDB" id="A0A1M6N509"/>
<dbReference type="InterPro" id="IPR036249">
    <property type="entry name" value="Thioredoxin-like_sf"/>
</dbReference>
<keyword evidence="5 6" id="KW-0472">Membrane</keyword>
<feature type="transmembrane region" description="Helical" evidence="6">
    <location>
        <begin position="360"/>
        <end position="383"/>
    </location>
</feature>
<dbReference type="Pfam" id="PF13899">
    <property type="entry name" value="Thioredoxin_7"/>
    <property type="match status" value="1"/>
</dbReference>
<dbReference type="InterPro" id="IPR003834">
    <property type="entry name" value="Cyt_c_assmbl_TM_dom"/>
</dbReference>
<dbReference type="GO" id="GO:0016020">
    <property type="term" value="C:membrane"/>
    <property type="evidence" value="ECO:0007669"/>
    <property type="project" value="UniProtKB-SubCell"/>
</dbReference>
<keyword evidence="3" id="KW-0201">Cytochrome c-type biogenesis</keyword>
<keyword evidence="4 6" id="KW-1133">Transmembrane helix</keyword>
<evidence type="ECO:0000256" key="2">
    <source>
        <dbReference type="ARBA" id="ARBA00022692"/>
    </source>
</evidence>
<evidence type="ECO:0000256" key="1">
    <source>
        <dbReference type="ARBA" id="ARBA00004141"/>
    </source>
</evidence>
<dbReference type="GO" id="GO:0015035">
    <property type="term" value="F:protein-disulfide reductase activity"/>
    <property type="evidence" value="ECO:0007669"/>
    <property type="project" value="TreeGrafter"/>
</dbReference>
<proteinExistence type="predicted"/>
<dbReference type="InterPro" id="IPR028250">
    <property type="entry name" value="DsbDN"/>
</dbReference>